<proteinExistence type="predicted"/>
<accession>A0ABQ9GI61</accession>
<dbReference type="EMBL" id="JARBHB010000012">
    <property type="protein sequence ID" value="KAJ8871723.1"/>
    <property type="molecule type" value="Genomic_DNA"/>
</dbReference>
<dbReference type="Proteomes" id="UP001159363">
    <property type="component" value="Chromosome 11"/>
</dbReference>
<name>A0ABQ9GI61_9NEOP</name>
<comment type="caution">
    <text evidence="2">The sequence shown here is derived from an EMBL/GenBank/DDBJ whole genome shotgun (WGS) entry which is preliminary data.</text>
</comment>
<reference evidence="2 3" key="1">
    <citation type="submission" date="2023-02" db="EMBL/GenBank/DDBJ databases">
        <title>LHISI_Scaffold_Assembly.</title>
        <authorList>
            <person name="Stuart O.P."/>
            <person name="Cleave R."/>
            <person name="Magrath M.J.L."/>
            <person name="Mikheyev A.S."/>
        </authorList>
    </citation>
    <scope>NUCLEOTIDE SEQUENCE [LARGE SCALE GENOMIC DNA]</scope>
    <source>
        <strain evidence="2">Daus_M_001</strain>
        <tissue evidence="2">Leg muscle</tissue>
    </source>
</reference>
<protein>
    <submittedName>
        <fullName evidence="2">Uncharacterized protein</fullName>
    </submittedName>
</protein>
<keyword evidence="3" id="KW-1185">Reference proteome</keyword>
<feature type="coiled-coil region" evidence="1">
    <location>
        <begin position="467"/>
        <end position="515"/>
    </location>
</feature>
<evidence type="ECO:0000313" key="3">
    <source>
        <dbReference type="Proteomes" id="UP001159363"/>
    </source>
</evidence>
<gene>
    <name evidence="2" type="ORF">PR048_028056</name>
</gene>
<evidence type="ECO:0000256" key="1">
    <source>
        <dbReference type="SAM" id="Coils"/>
    </source>
</evidence>
<dbReference type="PANTHER" id="PTHR23159:SF31">
    <property type="entry name" value="CENTROSOME-ASSOCIATED PROTEIN CEP250 ISOFORM X1"/>
    <property type="match status" value="1"/>
</dbReference>
<feature type="coiled-coil region" evidence="1">
    <location>
        <begin position="34"/>
        <end position="68"/>
    </location>
</feature>
<keyword evidence="1" id="KW-0175">Coiled coil</keyword>
<dbReference type="Gene3D" id="1.10.287.1490">
    <property type="match status" value="1"/>
</dbReference>
<dbReference type="PANTHER" id="PTHR23159">
    <property type="entry name" value="CENTROSOMAL PROTEIN 2"/>
    <property type="match status" value="1"/>
</dbReference>
<evidence type="ECO:0000313" key="2">
    <source>
        <dbReference type="EMBL" id="KAJ8871723.1"/>
    </source>
</evidence>
<feature type="coiled-coil region" evidence="1">
    <location>
        <begin position="724"/>
        <end position="1044"/>
    </location>
</feature>
<feature type="coiled-coil region" evidence="1">
    <location>
        <begin position="1080"/>
        <end position="1139"/>
    </location>
</feature>
<sequence>MNLHYVSPYFWYFLKITFFLLIGKKDSHDDTSLSQLLQIEVETLNRDLEVLSNDNKNKSEELKRLSERFHNEKCALEAELKCVSSKVQSLSHMNDYLKEQVRVVSEEKDVVMKGIESIKTNNFELNQLVESIGSERDECLHSVEKLNAEKSKLSKLINALNSSKTTILEENVSLKSEKQHLNECLKKLTCERDSLRDSVTLAETRLSRLLQQSLEVLQNLEHSVENLSVQYNDVTDDKKIELVEIISTLDDVLSKLCTILNTQSCKPCVCIKGADISVGQEIDCSKFVSFERAEEKGVFTQEPAVLSALLNKLSDVAVAFKSVGNSSEETVLLNRIIHYLNVNISVLDSEVAKQCASTYRINKELIDVETMPCLEQKLKLDNLNCESEILQDKANSSLEDNTISVQSNSLKQYIGTQTESTMEEICEKCVQTDVCSLDSSSFTNSFIQDNEKVIKKTEDSNLQEYDNENEEVHVKTLKDQLQVLRVKYQESLEKLKCTERELELLQSVVNEKDADMNKILDILLCFDVKNSKNVMNKVFEKLKKDKASCEVGSIDEAVGNFLSQNFIEQLAPTEKSECANIISVHDGDILTNSDASASQTCVQNILDLQKMVFDKKTEILHLNELKSLSETQSSIISKQEREICFLNKTIEELTKAASGSENKIVYKKTELSCDTADSSCSRVAEDEHEISAGDEYESEISETEKEDQACCKLTEQNSQLLTTCNKQEDEMYNLQKLLDERNNEIENLKTELQDIKENFEDHNRSELLKLVEEKTNEIEQYKADIEALKLGNTKVSEIFQQEIVDRNEKVDNCEMKVEDAENLSTVVEPELLQKQKIIDEQKDEINNYRQKVVDVQNQLEQLSHQLSEKEEITTKLYSDINNHKQQIADFEQHYQELENQVRENQQLIADKDCEIESWQKKFKGIEEQLRRIEVDFLEKEEMCFEKIKEIEALQKEIGELQEKYSEIEQKFTKEQQRVSDRDTEVEKLSNGIVERNSKIESCMREIEDIKNHLRETVAQKDFEIEEHKKESLNMQRNLDEVRNNISEEKHLFEQKDKDTENHRKQIENIMQQCMEAGIKLAEKQQIINEMSQNIEEYKRNIMNMQEHFNGTERIQQKSIDDMRGEIERLRNDLAIATASFTDKTTGLNIVKEELCSLKSANSSLTKTIDDMSAELDYTKLEAANKEETLKERIQEIEKGEGKGIENITWRSTRALVLMRNKDEAAFC</sequence>
<feature type="coiled-coil region" evidence="1">
    <location>
        <begin position="143"/>
        <end position="237"/>
    </location>
</feature>
<organism evidence="2 3">
    <name type="scientific">Dryococelus australis</name>
    <dbReference type="NCBI Taxonomy" id="614101"/>
    <lineage>
        <taxon>Eukaryota</taxon>
        <taxon>Metazoa</taxon>
        <taxon>Ecdysozoa</taxon>
        <taxon>Arthropoda</taxon>
        <taxon>Hexapoda</taxon>
        <taxon>Insecta</taxon>
        <taxon>Pterygota</taxon>
        <taxon>Neoptera</taxon>
        <taxon>Polyneoptera</taxon>
        <taxon>Phasmatodea</taxon>
        <taxon>Verophasmatodea</taxon>
        <taxon>Anareolatae</taxon>
        <taxon>Phasmatidae</taxon>
        <taxon>Eurycanthinae</taxon>
        <taxon>Dryococelus</taxon>
    </lineage>
</organism>